<evidence type="ECO:0008006" key="3">
    <source>
        <dbReference type="Google" id="ProtNLM"/>
    </source>
</evidence>
<dbReference type="Proteomes" id="UP001596147">
    <property type="component" value="Unassembled WGS sequence"/>
</dbReference>
<reference evidence="2" key="1">
    <citation type="journal article" date="2019" name="Int. J. Syst. Evol. Microbiol.">
        <title>The Global Catalogue of Microorganisms (GCM) 10K type strain sequencing project: providing services to taxonomists for standard genome sequencing and annotation.</title>
        <authorList>
            <consortium name="The Broad Institute Genomics Platform"/>
            <consortium name="The Broad Institute Genome Sequencing Center for Infectious Disease"/>
            <person name="Wu L."/>
            <person name="Ma J."/>
        </authorList>
    </citation>
    <scope>NUCLEOTIDE SEQUENCE [LARGE SCALE GENOMIC DNA]</scope>
    <source>
        <strain evidence="2">CGMCC 1.12237</strain>
    </source>
</reference>
<gene>
    <name evidence="1" type="ORF">ACFPM4_10970</name>
</gene>
<name>A0ABW0LHM7_9BACI</name>
<organism evidence="1 2">
    <name type="scientific">Lederbergia graminis</name>
    <dbReference type="NCBI Taxonomy" id="735518"/>
    <lineage>
        <taxon>Bacteria</taxon>
        <taxon>Bacillati</taxon>
        <taxon>Bacillota</taxon>
        <taxon>Bacilli</taxon>
        <taxon>Bacillales</taxon>
        <taxon>Bacillaceae</taxon>
        <taxon>Lederbergia</taxon>
    </lineage>
</organism>
<proteinExistence type="predicted"/>
<evidence type="ECO:0000313" key="1">
    <source>
        <dbReference type="EMBL" id="MFC5465270.1"/>
    </source>
</evidence>
<comment type="caution">
    <text evidence="1">The sequence shown here is derived from an EMBL/GenBank/DDBJ whole genome shotgun (WGS) entry which is preliminary data.</text>
</comment>
<dbReference type="EMBL" id="JBHSMC010000014">
    <property type="protein sequence ID" value="MFC5465270.1"/>
    <property type="molecule type" value="Genomic_DNA"/>
</dbReference>
<protein>
    <recommendedName>
        <fullName evidence="3">Lipoprotein</fullName>
    </recommendedName>
</protein>
<evidence type="ECO:0000313" key="2">
    <source>
        <dbReference type="Proteomes" id="UP001596147"/>
    </source>
</evidence>
<dbReference type="RefSeq" id="WP_382351375.1">
    <property type="nucleotide sequence ID" value="NZ_JBHSMC010000014.1"/>
</dbReference>
<accession>A0ABW0LHM7</accession>
<sequence length="214" mass="25182">MKKYIPFLLIVLLLVACNTKKDFDENLWGSSVKEIIKFEDKNGNSDYEEDTTFDDGKELIFPNKSVNGKKADVHYTFNNQIESSELIYLADFFSGYDKFIAQMNDESIPEPDKIELLDEFEKKNKKAFQELEEIPDILTFDDQILLTIDYFYQEFTEKESKELLKELKNIYGDNPIEGNSSYTWDTDKSIVYFDGFDYVSYTPKYQTIEEYVSE</sequence>
<keyword evidence="2" id="KW-1185">Reference proteome</keyword>
<dbReference type="PROSITE" id="PS51257">
    <property type="entry name" value="PROKAR_LIPOPROTEIN"/>
    <property type="match status" value="1"/>
</dbReference>